<sequence length="157" mass="18693">MKADSISELKKTLKQLDHDDLLAVCLRLAKYKVDNKELLTYLLKKSADEQAYVAEVCDEISRELPSERTLHKKTMRKIVRLMDKWIRYSGNKETEIEVRIHFCQLFVDRRIEFGRCRVKANMYATQLKKIDKAIETVHPDLQFDFRHQMDGIQEYLK</sequence>
<dbReference type="OrthoDB" id="265699at2"/>
<proteinExistence type="predicted"/>
<gene>
    <name evidence="1" type="ORF">LF1_46030</name>
</gene>
<comment type="caution">
    <text evidence="1">The sequence shown here is derived from an EMBL/GenBank/DDBJ whole genome shotgun (WGS) entry which is preliminary data.</text>
</comment>
<dbReference type="RefSeq" id="WP_068265688.1">
    <property type="nucleotide sequence ID" value="NZ_LWSK01000095.1"/>
</dbReference>
<name>A0A5B1CNU3_9BACT</name>
<evidence type="ECO:0000313" key="1">
    <source>
        <dbReference type="EMBL" id="KAA1262042.1"/>
    </source>
</evidence>
<dbReference type="EMBL" id="VRLW01000001">
    <property type="protein sequence ID" value="KAA1262042.1"/>
    <property type="molecule type" value="Genomic_DNA"/>
</dbReference>
<dbReference type="AlphaFoldDB" id="A0A5B1CNU3"/>
<keyword evidence="2" id="KW-1185">Reference proteome</keyword>
<evidence type="ECO:0000313" key="2">
    <source>
        <dbReference type="Proteomes" id="UP000322699"/>
    </source>
</evidence>
<dbReference type="Proteomes" id="UP000322699">
    <property type="component" value="Unassembled WGS sequence"/>
</dbReference>
<protein>
    <submittedName>
        <fullName evidence="1">Uncharacterized protein</fullName>
    </submittedName>
</protein>
<reference evidence="1 2" key="1">
    <citation type="submission" date="2019-08" db="EMBL/GenBank/DDBJ databases">
        <title>Deep-cultivation of Planctomycetes and their phenomic and genomic characterization uncovers novel biology.</title>
        <authorList>
            <person name="Wiegand S."/>
            <person name="Jogler M."/>
            <person name="Boedeker C."/>
            <person name="Pinto D."/>
            <person name="Vollmers J."/>
            <person name="Rivas-Marin E."/>
            <person name="Kohn T."/>
            <person name="Peeters S.H."/>
            <person name="Heuer A."/>
            <person name="Rast P."/>
            <person name="Oberbeckmann S."/>
            <person name="Bunk B."/>
            <person name="Jeske O."/>
            <person name="Meyerdierks A."/>
            <person name="Storesund J.E."/>
            <person name="Kallscheuer N."/>
            <person name="Luecker S."/>
            <person name="Lage O.M."/>
            <person name="Pohl T."/>
            <person name="Merkel B.J."/>
            <person name="Hornburger P."/>
            <person name="Mueller R.-W."/>
            <person name="Bruemmer F."/>
            <person name="Labrenz M."/>
            <person name="Spormann A.M."/>
            <person name="Op Den Camp H."/>
            <person name="Overmann J."/>
            <person name="Amann R."/>
            <person name="Jetten M.S.M."/>
            <person name="Mascher T."/>
            <person name="Medema M.H."/>
            <person name="Devos D.P."/>
            <person name="Kaster A.-K."/>
            <person name="Ovreas L."/>
            <person name="Rohde M."/>
            <person name="Galperin M.Y."/>
            <person name="Jogler C."/>
        </authorList>
    </citation>
    <scope>NUCLEOTIDE SEQUENCE [LARGE SCALE GENOMIC DNA]</scope>
    <source>
        <strain evidence="1 2">LF1</strain>
    </source>
</reference>
<organism evidence="1 2">
    <name type="scientific">Rubripirellula obstinata</name>
    <dbReference type="NCBI Taxonomy" id="406547"/>
    <lineage>
        <taxon>Bacteria</taxon>
        <taxon>Pseudomonadati</taxon>
        <taxon>Planctomycetota</taxon>
        <taxon>Planctomycetia</taxon>
        <taxon>Pirellulales</taxon>
        <taxon>Pirellulaceae</taxon>
        <taxon>Rubripirellula</taxon>
    </lineage>
</organism>
<accession>A0A5B1CNU3</accession>